<reference evidence="2" key="1">
    <citation type="journal article" date="2019" name="Int. J. Syst. Evol. Microbiol.">
        <title>The Global Catalogue of Microorganisms (GCM) 10K type strain sequencing project: providing services to taxonomists for standard genome sequencing and annotation.</title>
        <authorList>
            <consortium name="The Broad Institute Genomics Platform"/>
            <consortium name="The Broad Institute Genome Sequencing Center for Infectious Disease"/>
            <person name="Wu L."/>
            <person name="Ma J."/>
        </authorList>
    </citation>
    <scope>NUCLEOTIDE SEQUENCE [LARGE SCALE GENOMIC DNA]</scope>
    <source>
        <strain evidence="2">KCTC 23299</strain>
    </source>
</reference>
<gene>
    <name evidence="1" type="ORF">ACFS6H_16505</name>
</gene>
<accession>A0ABW6A7J5</accession>
<dbReference type="Proteomes" id="UP001597511">
    <property type="component" value="Unassembled WGS sequence"/>
</dbReference>
<comment type="caution">
    <text evidence="1">The sequence shown here is derived from an EMBL/GenBank/DDBJ whole genome shotgun (WGS) entry which is preliminary data.</text>
</comment>
<keyword evidence="2" id="KW-1185">Reference proteome</keyword>
<sequence>MAFLWGLFKSKAGGTWLGNLLRATIPIVGFIPHRDDAGNWTSTGHQIIDKIKDGLSHWEGGK</sequence>
<dbReference type="RefSeq" id="WP_386101419.1">
    <property type="nucleotide sequence ID" value="NZ_JBHUOZ010000003.1"/>
</dbReference>
<protein>
    <submittedName>
        <fullName evidence="1">Uncharacterized protein</fullName>
    </submittedName>
</protein>
<organism evidence="1 2">
    <name type="scientific">Terrimonas rubra</name>
    <dbReference type="NCBI Taxonomy" id="1035890"/>
    <lineage>
        <taxon>Bacteria</taxon>
        <taxon>Pseudomonadati</taxon>
        <taxon>Bacteroidota</taxon>
        <taxon>Chitinophagia</taxon>
        <taxon>Chitinophagales</taxon>
        <taxon>Chitinophagaceae</taxon>
        <taxon>Terrimonas</taxon>
    </lineage>
</organism>
<evidence type="ECO:0000313" key="1">
    <source>
        <dbReference type="EMBL" id="MFD2921330.1"/>
    </source>
</evidence>
<name>A0ABW6A7J5_9BACT</name>
<proteinExistence type="predicted"/>
<dbReference type="EMBL" id="JBHUOZ010000003">
    <property type="protein sequence ID" value="MFD2921330.1"/>
    <property type="molecule type" value="Genomic_DNA"/>
</dbReference>
<evidence type="ECO:0000313" key="2">
    <source>
        <dbReference type="Proteomes" id="UP001597511"/>
    </source>
</evidence>